<dbReference type="InParanoid" id="L8G9T6"/>
<dbReference type="EMBL" id="GL573236">
    <property type="protein sequence ID" value="ELR09418.1"/>
    <property type="molecule type" value="Genomic_DNA"/>
</dbReference>
<dbReference type="Proteomes" id="UP000011064">
    <property type="component" value="Unassembled WGS sequence"/>
</dbReference>
<gene>
    <name evidence="3" type="ORF">GMDG_03982</name>
</gene>
<feature type="compositionally biased region" description="Basic residues" evidence="1">
    <location>
        <begin position="820"/>
        <end position="832"/>
    </location>
</feature>
<feature type="region of interest" description="Disordered" evidence="1">
    <location>
        <begin position="680"/>
        <end position="721"/>
    </location>
</feature>
<feature type="region of interest" description="Disordered" evidence="1">
    <location>
        <begin position="291"/>
        <end position="386"/>
    </location>
</feature>
<sequence>MRLRLVVKRHDLPDAAIVWPVNDEARVIVSQLLEQVNEIIPLESEGEWGLEDYAVEVRGRETNYECLHFQDVKSILHGDDEVIIRPLLSDDIKQRRASGRYQITSDGIHLFDGAVFGRPRRRMIESRPAVTINPRKRRRVTYTDTVEDDLEDEDSDESFLRIEGIPQDVDDGGNQQLVVRADFDNDDEDESEDDGNFESADEDMDEDLSVDEGELEGELEALNAESDDDGASDKENIKHGSKMEGVQTGDKLDPKSHNIIQLQEAFPDAPPSICQQVMQNCDMDVGAAYDTLSKGFKPERSKTAVRSRMWSPKQTTKESRSSQVQTKSVEAVEQETDFVAEDQDQVDDANDEEDEEEGSDEEDDGGMAGYYDSHGLPPGSINIGKGLSDIAKSTLAQATNIPLPPSRHSVLRRSDSPSSSKSVRFVEDAAVLVHDPDAIALDDDSDDEDDEDFEVAGESESDSGSSSDSSDSDDEMEISAAPTVPTTEVADDLTSSSGSDDTSSSESESESSSGSDSESESGSDSDSDSDSEPEVASSKAPVEPKAPTASKPASSSTQKDTPKSVPPGEGRNSTKARNQRRRSGNILQRFKEKGILPAGVTLAEFGKLDIDSNTTPEAAAEALAIARAQIEEEEAMGLRASKGKSSKKTNKEAEFEARRQELLASLSAGGVDVGATLSHGKAAAKAPNRAGSSRLADQSTPVPGSTDKDLTSSASAKKKSKIDVDAGRRLLFGALGIKNPKTKADEENIRNKLMKDVRKVKEREPEVPVAAEDEEDMDDDTWREKITLRAVECCQEGIELSEPPFPFVQRWDPQQQNVYRKGKRGGKGKRSQRNQSEYYEEEQASAKKQKRNHDSNGYDDYTEYSEEGQNSGDFDQYDGVDGQANDQVMEDSQGVYSEPAEENDLPSLPADTSSLTDIEPKDMKPGMVVAFKQLIMSEATSWQPVISEYRTAVVNIVSDKNKVELTLAIRDREYPERYYNQETGERIYGKFEMPVEDEEEEEDLDDGFRALGFAELMEPKLLQAEPENMKIDGLPEAVSNKVTTSTDESITLAHEQHDAPSESVETPQVADEDRISVQDLHLVQTEDDSPPRLPSEQLPAIQHSAPVDDDMVDVSITEESRQEISVLMREAGFRSDIPSSILKNRPQLPDTPGDNSELKRLAQSMNVSLNKATTPEDSSQLCHVEDENNSTPTQLNFYPKISIPSSLASQTSDHGQRQPDFPTPGESTLDRFGDSNSFQLSQDGLSLGPAHTETLADEPQLPSLQPNHAAAAPEAPPSERESSVLDLPSLSEMFSTARSYFGAKQDNLEPVAGPTSTSLGANKSYEEAMAKLDAELDARADPDQNSGDMTPRTRSEDRFVSQLVEDVHQQSNSANGTTTAARSPPQSPSLPRLKLPSNSSPFVLPSGSQQIDLTLSSDNDFDANAENNDDDDDDEYDPNMPRGPGYVRKRKMRRRTGGSTSNSQGSGSQTWTRSQRRRRATMGV</sequence>
<feature type="compositionally biased region" description="Low complexity" evidence="1">
    <location>
        <begin position="1457"/>
        <end position="1473"/>
    </location>
</feature>
<dbReference type="VEuPathDB" id="FungiDB:GMDG_03982"/>
<dbReference type="Pfam" id="PF24054">
    <property type="entry name" value="DUF7357"/>
    <property type="match status" value="1"/>
</dbReference>
<name>L8G9T6_PSED2</name>
<feature type="compositionally biased region" description="Acidic residues" evidence="1">
    <location>
        <begin position="184"/>
        <end position="230"/>
    </location>
</feature>
<feature type="compositionally biased region" description="Polar residues" evidence="1">
    <location>
        <begin position="1203"/>
        <end position="1213"/>
    </location>
</feature>
<feature type="compositionally biased region" description="Acidic residues" evidence="1">
    <location>
        <begin position="1419"/>
        <end position="1437"/>
    </location>
</feature>
<feature type="compositionally biased region" description="Polar residues" evidence="1">
    <location>
        <begin position="1171"/>
        <end position="1181"/>
    </location>
</feature>
<feature type="compositionally biased region" description="Polar residues" evidence="1">
    <location>
        <begin position="1234"/>
        <end position="1244"/>
    </location>
</feature>
<feature type="domain" description="DUF7357" evidence="2">
    <location>
        <begin position="1"/>
        <end position="135"/>
    </location>
</feature>
<feature type="region of interest" description="Disordered" evidence="1">
    <location>
        <begin position="636"/>
        <end position="655"/>
    </location>
</feature>
<feature type="compositionally biased region" description="Acidic residues" evidence="1">
    <location>
        <begin position="517"/>
        <end position="533"/>
    </location>
</feature>
<evidence type="ECO:0000313" key="4">
    <source>
        <dbReference type="Proteomes" id="UP000011064"/>
    </source>
</evidence>
<feature type="compositionally biased region" description="Basic residues" evidence="1">
    <location>
        <begin position="1447"/>
        <end position="1456"/>
    </location>
</feature>
<feature type="compositionally biased region" description="Basic residues" evidence="1">
    <location>
        <begin position="1474"/>
        <end position="1484"/>
    </location>
</feature>
<keyword evidence="4" id="KW-1185">Reference proteome</keyword>
<dbReference type="InterPro" id="IPR055781">
    <property type="entry name" value="DUF7357"/>
</dbReference>
<protein>
    <recommendedName>
        <fullName evidence="2">DUF7357 domain-containing protein</fullName>
    </recommendedName>
</protein>
<feature type="compositionally biased region" description="Low complexity" evidence="1">
    <location>
        <begin position="494"/>
        <end position="516"/>
    </location>
</feature>
<feature type="region of interest" description="Disordered" evidence="1">
    <location>
        <begin position="1307"/>
        <end position="1484"/>
    </location>
</feature>
<organism evidence="3 4">
    <name type="scientific">Pseudogymnoascus destructans (strain ATCC MYA-4855 / 20631-21)</name>
    <name type="common">Bat white-nose syndrome fungus</name>
    <name type="synonym">Geomyces destructans</name>
    <dbReference type="NCBI Taxonomy" id="658429"/>
    <lineage>
        <taxon>Eukaryota</taxon>
        <taxon>Fungi</taxon>
        <taxon>Dikarya</taxon>
        <taxon>Ascomycota</taxon>
        <taxon>Pezizomycotina</taxon>
        <taxon>Leotiomycetes</taxon>
        <taxon>Thelebolales</taxon>
        <taxon>Thelebolaceae</taxon>
        <taxon>Pseudogymnoascus</taxon>
    </lineage>
</organism>
<feature type="region of interest" description="Disordered" evidence="1">
    <location>
        <begin position="182"/>
        <end position="256"/>
    </location>
</feature>
<dbReference type="STRING" id="658429.L8G9T6"/>
<dbReference type="OrthoDB" id="10250504at2759"/>
<feature type="region of interest" description="Disordered" evidence="1">
    <location>
        <begin position="759"/>
        <end position="781"/>
    </location>
</feature>
<feature type="region of interest" description="Disordered" evidence="1">
    <location>
        <begin position="398"/>
        <end position="590"/>
    </location>
</feature>
<feature type="region of interest" description="Disordered" evidence="1">
    <location>
        <begin position="802"/>
        <end position="921"/>
    </location>
</feature>
<feature type="compositionally biased region" description="Acidic residues" evidence="1">
    <location>
        <begin position="332"/>
        <end position="365"/>
    </location>
</feature>
<feature type="region of interest" description="Disordered" evidence="1">
    <location>
        <begin position="1171"/>
        <end position="1288"/>
    </location>
</feature>
<feature type="compositionally biased region" description="Polar residues" evidence="1">
    <location>
        <begin position="1406"/>
        <end position="1417"/>
    </location>
</feature>
<evidence type="ECO:0000256" key="1">
    <source>
        <dbReference type="SAM" id="MobiDB-lite"/>
    </source>
</evidence>
<feature type="compositionally biased region" description="Basic and acidic residues" evidence="1">
    <location>
        <begin position="1324"/>
        <end position="1342"/>
    </location>
</feature>
<accession>L8G9T6</accession>
<feature type="compositionally biased region" description="Acidic residues" evidence="1">
    <location>
        <begin position="440"/>
        <end position="461"/>
    </location>
</feature>
<feature type="region of interest" description="Disordered" evidence="1">
    <location>
        <begin position="1138"/>
        <end position="1157"/>
    </location>
</feature>
<dbReference type="CDD" id="cd14279">
    <property type="entry name" value="CUE"/>
    <property type="match status" value="1"/>
</dbReference>
<feature type="compositionally biased region" description="Low complexity" evidence="1">
    <location>
        <begin position="545"/>
        <end position="557"/>
    </location>
</feature>
<feature type="compositionally biased region" description="Polar residues" evidence="1">
    <location>
        <begin position="1369"/>
        <end position="1381"/>
    </location>
</feature>
<evidence type="ECO:0000259" key="2">
    <source>
        <dbReference type="Pfam" id="PF24054"/>
    </source>
</evidence>
<reference evidence="4" key="1">
    <citation type="submission" date="2010-09" db="EMBL/GenBank/DDBJ databases">
        <title>The genome sequence of Geomyces destructans 20631-21.</title>
        <authorList>
            <consortium name="The Broad Institute Genome Sequencing Platform"/>
            <person name="Cuomo C.A."/>
            <person name="Blehert D.S."/>
            <person name="Lorch J.M."/>
            <person name="Young S.K."/>
            <person name="Zeng Q."/>
            <person name="Gargeya S."/>
            <person name="Fitzgerald M."/>
            <person name="Haas B."/>
            <person name="Abouelleil A."/>
            <person name="Alvarado L."/>
            <person name="Arachchi H.M."/>
            <person name="Berlin A."/>
            <person name="Brown A."/>
            <person name="Chapman S.B."/>
            <person name="Chen Z."/>
            <person name="Dunbar C."/>
            <person name="Freedman E."/>
            <person name="Gearin G."/>
            <person name="Gellesch M."/>
            <person name="Goldberg J."/>
            <person name="Griggs A."/>
            <person name="Gujja S."/>
            <person name="Heiman D."/>
            <person name="Howarth C."/>
            <person name="Larson L."/>
            <person name="Lui A."/>
            <person name="MacDonald P.J.P."/>
            <person name="Montmayeur A."/>
            <person name="Murphy C."/>
            <person name="Neiman D."/>
            <person name="Pearson M."/>
            <person name="Priest M."/>
            <person name="Roberts A."/>
            <person name="Saif S."/>
            <person name="Shea T."/>
            <person name="Shenoy N."/>
            <person name="Sisk P."/>
            <person name="Stolte C."/>
            <person name="Sykes S."/>
            <person name="Wortman J."/>
            <person name="Nusbaum C."/>
            <person name="Birren B."/>
        </authorList>
    </citation>
    <scope>NUCLEOTIDE SEQUENCE [LARGE SCALE GENOMIC DNA]</scope>
    <source>
        <strain evidence="4">ATCC MYA-4855 / 20631-21</strain>
    </source>
</reference>
<dbReference type="HOGENOM" id="CLU_002397_2_0_1"/>
<feature type="compositionally biased region" description="Basic and acidic residues" evidence="1">
    <location>
        <begin position="231"/>
        <end position="242"/>
    </location>
</feature>
<proteinExistence type="predicted"/>
<evidence type="ECO:0000313" key="3">
    <source>
        <dbReference type="EMBL" id="ELR09418.1"/>
    </source>
</evidence>
<feature type="region of interest" description="Disordered" evidence="1">
    <location>
        <begin position="1053"/>
        <end position="1109"/>
    </location>
</feature>
<feature type="compositionally biased region" description="Low complexity" evidence="1">
    <location>
        <begin position="1389"/>
        <end position="1401"/>
    </location>
</feature>